<dbReference type="EMBL" id="BGPR01002211">
    <property type="protein sequence ID" value="GBM69747.1"/>
    <property type="molecule type" value="Genomic_DNA"/>
</dbReference>
<gene>
    <name evidence="2" type="ORF">AVEN_75389_1</name>
</gene>
<organism evidence="2 3">
    <name type="scientific">Araneus ventricosus</name>
    <name type="common">Orbweaver spider</name>
    <name type="synonym">Epeira ventricosa</name>
    <dbReference type="NCBI Taxonomy" id="182803"/>
    <lineage>
        <taxon>Eukaryota</taxon>
        <taxon>Metazoa</taxon>
        <taxon>Ecdysozoa</taxon>
        <taxon>Arthropoda</taxon>
        <taxon>Chelicerata</taxon>
        <taxon>Arachnida</taxon>
        <taxon>Araneae</taxon>
        <taxon>Araneomorphae</taxon>
        <taxon>Entelegynae</taxon>
        <taxon>Araneoidea</taxon>
        <taxon>Araneidae</taxon>
        <taxon>Araneus</taxon>
    </lineage>
</organism>
<dbReference type="InterPro" id="IPR006579">
    <property type="entry name" value="Pre_C2HC_dom"/>
</dbReference>
<dbReference type="OrthoDB" id="8063754at2759"/>
<sequence>MEKNEELILLESTIDRPIKVVLKGLHVEANTTDIVKNLKTKGFTVSRISQMRNYKFQKPLNMFLMKIKKVVNYQNIYNIKEIGYGIVKLEPYRRKNKATICYNCTGCHHSARNCHQRPRCIKCNGAHPTRECNIKKKSSIPYASTAERKTTLQFGIQDHTEKAKNK</sequence>
<comment type="caution">
    <text evidence="2">The sequence shown here is derived from an EMBL/GenBank/DDBJ whole genome shotgun (WGS) entry which is preliminary data.</text>
</comment>
<reference evidence="2 3" key="1">
    <citation type="journal article" date="2019" name="Sci. Rep.">
        <title>Orb-weaving spider Araneus ventricosus genome elucidates the spidroin gene catalogue.</title>
        <authorList>
            <person name="Kono N."/>
            <person name="Nakamura H."/>
            <person name="Ohtoshi R."/>
            <person name="Moran D.A.P."/>
            <person name="Shinohara A."/>
            <person name="Yoshida Y."/>
            <person name="Fujiwara M."/>
            <person name="Mori M."/>
            <person name="Tomita M."/>
            <person name="Arakawa K."/>
        </authorList>
    </citation>
    <scope>NUCLEOTIDE SEQUENCE [LARGE SCALE GENOMIC DNA]</scope>
</reference>
<evidence type="ECO:0000313" key="2">
    <source>
        <dbReference type="EMBL" id="GBM69747.1"/>
    </source>
</evidence>
<accession>A0A4Y2HW64</accession>
<dbReference type="AlphaFoldDB" id="A0A4Y2HW64"/>
<evidence type="ECO:0000313" key="3">
    <source>
        <dbReference type="Proteomes" id="UP000499080"/>
    </source>
</evidence>
<dbReference type="Proteomes" id="UP000499080">
    <property type="component" value="Unassembled WGS sequence"/>
</dbReference>
<dbReference type="Pfam" id="PF07530">
    <property type="entry name" value="PRE_C2HC"/>
    <property type="match status" value="1"/>
</dbReference>
<keyword evidence="3" id="KW-1185">Reference proteome</keyword>
<proteinExistence type="predicted"/>
<name>A0A4Y2HW64_ARAVE</name>
<evidence type="ECO:0000259" key="1">
    <source>
        <dbReference type="Pfam" id="PF07530"/>
    </source>
</evidence>
<protein>
    <recommendedName>
        <fullName evidence="1">Pre-C2HC domain-containing protein</fullName>
    </recommendedName>
</protein>
<feature type="domain" description="Pre-C2HC" evidence="1">
    <location>
        <begin position="33"/>
        <end position="96"/>
    </location>
</feature>